<dbReference type="AlphaFoldDB" id="A0A4Y1X0J7"/>
<dbReference type="EMBL" id="AP019736">
    <property type="protein sequence ID" value="BBL06264.1"/>
    <property type="molecule type" value="Genomic_DNA"/>
</dbReference>
<organism evidence="2 3">
    <name type="scientific">Alistipes dispar</name>
    <dbReference type="NCBI Taxonomy" id="2585119"/>
    <lineage>
        <taxon>Bacteria</taxon>
        <taxon>Pseudomonadati</taxon>
        <taxon>Bacteroidota</taxon>
        <taxon>Bacteroidia</taxon>
        <taxon>Bacteroidales</taxon>
        <taxon>Rikenellaceae</taxon>
        <taxon>Alistipes</taxon>
    </lineage>
</organism>
<accession>A0A4Y1X0J7</accession>
<evidence type="ECO:0000313" key="3">
    <source>
        <dbReference type="Proteomes" id="UP000319374"/>
    </source>
</evidence>
<keyword evidence="3" id="KW-1185">Reference proteome</keyword>
<dbReference type="RefSeq" id="WP_141428099.1">
    <property type="nucleotide sequence ID" value="NZ_AP019736.1"/>
</dbReference>
<dbReference type="GeneID" id="98672882"/>
<dbReference type="KEGG" id="ada:A5CPEGH6_09020"/>
<gene>
    <name evidence="2" type="ORF">A5CPEGH6_09020</name>
</gene>
<dbReference type="PROSITE" id="PS51257">
    <property type="entry name" value="PROKAR_LIPOPROTEIN"/>
    <property type="match status" value="1"/>
</dbReference>
<dbReference type="Proteomes" id="UP000319374">
    <property type="component" value="Chromosome"/>
</dbReference>
<dbReference type="OrthoDB" id="666740at2"/>
<proteinExistence type="predicted"/>
<keyword evidence="1" id="KW-0732">Signal</keyword>
<protein>
    <recommendedName>
        <fullName evidence="4">Lipoprotein</fullName>
    </recommendedName>
</protein>
<sequence>MKHIPILACTLCAACAMSSCAVETTYIGKTYPVTDNPELFFSWNDVPGSYETMGRIIATPQPFSDLEEAQKAIEKCAREKGADAVVFEGISHTVSEPTFTTTEHIEKSDDGSSTRTATTQRNVMVTNRLEATFIKFRR</sequence>
<name>A0A4Y1X0J7_9BACT</name>
<feature type="chain" id="PRO_5021250693" description="Lipoprotein" evidence="1">
    <location>
        <begin position="22"/>
        <end position="138"/>
    </location>
</feature>
<evidence type="ECO:0008006" key="4">
    <source>
        <dbReference type="Google" id="ProtNLM"/>
    </source>
</evidence>
<feature type="signal peptide" evidence="1">
    <location>
        <begin position="1"/>
        <end position="21"/>
    </location>
</feature>
<evidence type="ECO:0000313" key="2">
    <source>
        <dbReference type="EMBL" id="BBL06264.1"/>
    </source>
</evidence>
<reference evidence="3" key="1">
    <citation type="submission" date="2019-06" db="EMBL/GenBank/DDBJ databases">
        <title>Alistipes onderdonkii subsp. vulgaris subsp. nov., Alistipes dispar sp. nov. and Alistipes communis sp. nov., isolated from human faeces, and creation of Alistipes onderdonkii subsp. onderdonkii subsp. nov.</title>
        <authorList>
            <person name="Sakamoto M."/>
            <person name="Ikeyama N."/>
            <person name="Ogata Y."/>
            <person name="Suda W."/>
            <person name="Iino T."/>
            <person name="Hattori M."/>
            <person name="Ohkuma M."/>
        </authorList>
    </citation>
    <scope>NUCLEOTIDE SEQUENCE [LARGE SCALE GENOMIC DNA]</scope>
    <source>
        <strain evidence="3">5CPEGH6</strain>
    </source>
</reference>
<evidence type="ECO:0000256" key="1">
    <source>
        <dbReference type="SAM" id="SignalP"/>
    </source>
</evidence>